<evidence type="ECO:0000313" key="4">
    <source>
        <dbReference type="Proteomes" id="UP000502677"/>
    </source>
</evidence>
<dbReference type="SUPFAM" id="SSF54637">
    <property type="entry name" value="Thioesterase/thiol ester dehydrase-isomerase"/>
    <property type="match status" value="1"/>
</dbReference>
<dbReference type="RefSeq" id="WP_166291525.1">
    <property type="nucleotide sequence ID" value="NZ_CP049863.1"/>
</dbReference>
<dbReference type="Pfam" id="PF20789">
    <property type="entry name" value="4HBT_3C"/>
    <property type="match status" value="1"/>
</dbReference>
<dbReference type="InterPro" id="IPR049450">
    <property type="entry name" value="ACOT8-like_C"/>
</dbReference>
<dbReference type="KEGG" id="lvi:G7068_09625"/>
<feature type="domain" description="Acyl-CoA thioesterase-like C-terminal" evidence="2">
    <location>
        <begin position="127"/>
        <end position="253"/>
    </location>
</feature>
<name>A0A6G7XG60_9MICO</name>
<dbReference type="InterPro" id="IPR049449">
    <property type="entry name" value="TesB_ACOT8-like_N"/>
</dbReference>
<dbReference type="Proteomes" id="UP000502677">
    <property type="component" value="Chromosome"/>
</dbReference>
<proteinExistence type="predicted"/>
<dbReference type="EMBL" id="CP049863">
    <property type="protein sequence ID" value="QIK63429.1"/>
    <property type="molecule type" value="Genomic_DNA"/>
</dbReference>
<dbReference type="Gene3D" id="2.40.160.210">
    <property type="entry name" value="Acyl-CoA thioesterase, double hotdog domain"/>
    <property type="match status" value="1"/>
</dbReference>
<dbReference type="Pfam" id="PF13622">
    <property type="entry name" value="4HBT_3"/>
    <property type="match status" value="1"/>
</dbReference>
<keyword evidence="4" id="KW-1185">Reference proteome</keyword>
<feature type="domain" description="Acyl-CoA thioesterase-like N-terminal HotDog" evidence="1">
    <location>
        <begin position="22"/>
        <end position="106"/>
    </location>
</feature>
<evidence type="ECO:0000313" key="3">
    <source>
        <dbReference type="EMBL" id="QIK63429.1"/>
    </source>
</evidence>
<evidence type="ECO:0000259" key="2">
    <source>
        <dbReference type="Pfam" id="PF20789"/>
    </source>
</evidence>
<dbReference type="AlphaFoldDB" id="A0A6G7XG60"/>
<organism evidence="3 4">
    <name type="scientific">Leucobacter viscericola</name>
    <dbReference type="NCBI Taxonomy" id="2714935"/>
    <lineage>
        <taxon>Bacteria</taxon>
        <taxon>Bacillati</taxon>
        <taxon>Actinomycetota</taxon>
        <taxon>Actinomycetes</taxon>
        <taxon>Micrococcales</taxon>
        <taxon>Microbacteriaceae</taxon>
        <taxon>Leucobacter</taxon>
    </lineage>
</organism>
<sequence length="257" mass="28613">MDVLFRRLAENRFLATEKVGGAWDPREQHIAPSLGLLAHLVEQDRDARRGDDLQLARVSFDILGPFLVGEVETAVRVLRPGRTIELVEATLASEGRVVLTLRAWLMQRTGTEQIEGSALPAIPSRDEMEPALMDDGWPGEFVRSFEMRRQRLGTGRAQAWMRPKYPLLDSEQVSPMARMIAQLDLANGITPRVDATELLFPNLDLDGSFFRTPQGDWLGFDTSVSFGPSGVGQTQSTLHDELGPVGTVSQTLTLRYR</sequence>
<reference evidence="3 4" key="1">
    <citation type="submission" date="2020-03" db="EMBL/GenBank/DDBJ databases">
        <title>Leucobacter sp. nov., isolated from beetles.</title>
        <authorList>
            <person name="Hyun D.-W."/>
            <person name="Bae J.-W."/>
        </authorList>
    </citation>
    <scope>NUCLEOTIDE SEQUENCE [LARGE SCALE GENOMIC DNA]</scope>
    <source>
        <strain evidence="3 4">HDW9C</strain>
    </source>
</reference>
<evidence type="ECO:0000259" key="1">
    <source>
        <dbReference type="Pfam" id="PF13622"/>
    </source>
</evidence>
<protein>
    <submittedName>
        <fullName evidence="3">Thioesterase family protein</fullName>
    </submittedName>
</protein>
<dbReference type="InterPro" id="IPR029069">
    <property type="entry name" value="HotDog_dom_sf"/>
</dbReference>
<dbReference type="InterPro" id="IPR042171">
    <property type="entry name" value="Acyl-CoA_hotdog"/>
</dbReference>
<gene>
    <name evidence="3" type="ORF">G7068_09625</name>
</gene>
<accession>A0A6G7XG60</accession>